<reference evidence="2 3" key="1">
    <citation type="journal article" date="2017" name="Infect. Genet. Evol.">
        <title>Comparative genome analysis of fish pathogen Flavobacterium columnare reveals extensive sequence diversity within the species.</title>
        <authorList>
            <person name="Kayansamruaj P."/>
            <person name="Dong H.T."/>
            <person name="Hirono I."/>
            <person name="Kondo H."/>
            <person name="Senapin S."/>
            <person name="Rodkhum C."/>
        </authorList>
    </citation>
    <scope>NUCLEOTIDE SEQUENCE [LARGE SCALE GENOMIC DNA]</scope>
    <source>
        <strain evidence="2 3">1214</strain>
    </source>
</reference>
<dbReference type="Proteomes" id="UP000198034">
    <property type="component" value="Unassembled WGS sequence"/>
</dbReference>
<protein>
    <recommendedName>
        <fullName evidence="1">Glycosyltransferase 2-like domain-containing protein</fullName>
    </recommendedName>
</protein>
<evidence type="ECO:0000313" key="2">
    <source>
        <dbReference type="EMBL" id="OWP76303.1"/>
    </source>
</evidence>
<dbReference type="SUPFAM" id="SSF53448">
    <property type="entry name" value="Nucleotide-diphospho-sugar transferases"/>
    <property type="match status" value="1"/>
</dbReference>
<gene>
    <name evidence="2" type="ORF">BWK62_09955</name>
</gene>
<sequence length="308" mass="36667">MISILIPTYNYNIVNLVLELINQCNYCTVRYEIIVIDDASNNNQILLENNKLKDIPTVQYINLEQNIGRSAIRNRLAKIAKYETLLFLDADTFPSNSNFIKNYIKELNKNNYMIIYGGIKYTNTPPDYNKRLRWLFGKKREETDLKIRLKRPYKHTLTSNLMIKRALFNFISFNETIREYGFEDLVFIKNCKDHGYKINHIENPVYHLGIDNSILFIKKHHSSLKNLKFLIEQKIISYEDTSISKLYLQLSYLKLDYLLYNLHLLYHKILIKILISKKPSLHIFDLYRLGYFCKLFYSDTDQDVNNLD</sequence>
<dbReference type="AlphaFoldDB" id="A0A246G9K0"/>
<evidence type="ECO:0000259" key="1">
    <source>
        <dbReference type="Pfam" id="PF00535"/>
    </source>
</evidence>
<feature type="domain" description="Glycosyltransferase 2-like" evidence="1">
    <location>
        <begin position="3"/>
        <end position="168"/>
    </location>
</feature>
<proteinExistence type="predicted"/>
<dbReference type="PANTHER" id="PTHR43685:SF2">
    <property type="entry name" value="GLYCOSYLTRANSFERASE 2-LIKE DOMAIN-CONTAINING PROTEIN"/>
    <property type="match status" value="1"/>
</dbReference>
<name>A0A246G9K0_9FLAO</name>
<dbReference type="CDD" id="cd00761">
    <property type="entry name" value="Glyco_tranf_GTA_type"/>
    <property type="match status" value="1"/>
</dbReference>
<comment type="caution">
    <text evidence="2">The sequence shown here is derived from an EMBL/GenBank/DDBJ whole genome shotgun (WGS) entry which is preliminary data.</text>
</comment>
<dbReference type="InterPro" id="IPR029044">
    <property type="entry name" value="Nucleotide-diphossugar_trans"/>
</dbReference>
<dbReference type="InterPro" id="IPR050834">
    <property type="entry name" value="Glycosyltransf_2"/>
</dbReference>
<accession>A0A246G9K0</accession>
<dbReference type="Gene3D" id="3.90.550.10">
    <property type="entry name" value="Spore Coat Polysaccharide Biosynthesis Protein SpsA, Chain A"/>
    <property type="match status" value="1"/>
</dbReference>
<evidence type="ECO:0000313" key="3">
    <source>
        <dbReference type="Proteomes" id="UP000198034"/>
    </source>
</evidence>
<dbReference type="EMBL" id="MTCY01000028">
    <property type="protein sequence ID" value="OWP76303.1"/>
    <property type="molecule type" value="Genomic_DNA"/>
</dbReference>
<dbReference type="Pfam" id="PF00535">
    <property type="entry name" value="Glycos_transf_2"/>
    <property type="match status" value="1"/>
</dbReference>
<dbReference type="PANTHER" id="PTHR43685">
    <property type="entry name" value="GLYCOSYLTRANSFERASE"/>
    <property type="match status" value="1"/>
</dbReference>
<organism evidence="2 3">
    <name type="scientific">Flavobacterium columnare</name>
    <dbReference type="NCBI Taxonomy" id="996"/>
    <lineage>
        <taxon>Bacteria</taxon>
        <taxon>Pseudomonadati</taxon>
        <taxon>Bacteroidota</taxon>
        <taxon>Flavobacteriia</taxon>
        <taxon>Flavobacteriales</taxon>
        <taxon>Flavobacteriaceae</taxon>
        <taxon>Flavobacterium</taxon>
    </lineage>
</organism>
<dbReference type="InterPro" id="IPR001173">
    <property type="entry name" value="Glyco_trans_2-like"/>
</dbReference>